<sequence>MRATSTLSSMAFESVPLSWFRSPGTASPPKDWMRSLLRLKGPKLVAEPFLLKSVPPSCMDCATSSAASSGLAPAFVAALNTSVFQ</sequence>
<keyword evidence="2" id="KW-1185">Reference proteome</keyword>
<accession>A0A3A8P562</accession>
<organism evidence="1 2">
    <name type="scientific">Corallococcus llansteffanensis</name>
    <dbReference type="NCBI Taxonomy" id="2316731"/>
    <lineage>
        <taxon>Bacteria</taxon>
        <taxon>Pseudomonadati</taxon>
        <taxon>Myxococcota</taxon>
        <taxon>Myxococcia</taxon>
        <taxon>Myxococcales</taxon>
        <taxon>Cystobacterineae</taxon>
        <taxon>Myxococcaceae</taxon>
        <taxon>Corallococcus</taxon>
    </lineage>
</organism>
<proteinExistence type="predicted"/>
<protein>
    <submittedName>
        <fullName evidence="1">Uncharacterized protein</fullName>
    </submittedName>
</protein>
<reference evidence="2" key="1">
    <citation type="submission" date="2018-09" db="EMBL/GenBank/DDBJ databases">
        <authorList>
            <person name="Livingstone P.G."/>
            <person name="Whitworth D.E."/>
        </authorList>
    </citation>
    <scope>NUCLEOTIDE SEQUENCE [LARGE SCALE GENOMIC DNA]</scope>
    <source>
        <strain evidence="2">CA051B</strain>
    </source>
</reference>
<evidence type="ECO:0000313" key="1">
    <source>
        <dbReference type="EMBL" id="RKH48525.1"/>
    </source>
</evidence>
<comment type="caution">
    <text evidence="1">The sequence shown here is derived from an EMBL/GenBank/DDBJ whole genome shotgun (WGS) entry which is preliminary data.</text>
</comment>
<dbReference type="EMBL" id="RAWB01000498">
    <property type="protein sequence ID" value="RKH48525.1"/>
    <property type="molecule type" value="Genomic_DNA"/>
</dbReference>
<dbReference type="AlphaFoldDB" id="A0A3A8P562"/>
<name>A0A3A8P562_9BACT</name>
<dbReference type="Proteomes" id="UP000272888">
    <property type="component" value="Unassembled WGS sequence"/>
</dbReference>
<gene>
    <name evidence="1" type="ORF">D7V93_33150</name>
</gene>
<evidence type="ECO:0000313" key="2">
    <source>
        <dbReference type="Proteomes" id="UP000272888"/>
    </source>
</evidence>